<evidence type="ECO:0000313" key="1">
    <source>
        <dbReference type="EMBL" id="VFJ57723.1"/>
    </source>
</evidence>
<dbReference type="AlphaFoldDB" id="A0A450SUP0"/>
<dbReference type="EMBL" id="CAADEY010000061">
    <property type="protein sequence ID" value="VFJ57723.1"/>
    <property type="molecule type" value="Genomic_DNA"/>
</dbReference>
<name>A0A450SUP0_9GAMM</name>
<gene>
    <name evidence="1" type="ORF">BECKDK2373C_GA0170839_10614</name>
</gene>
<reference evidence="1" key="1">
    <citation type="submission" date="2019-02" db="EMBL/GenBank/DDBJ databases">
        <authorList>
            <person name="Gruber-Vodicka R. H."/>
            <person name="Seah K. B. B."/>
        </authorList>
    </citation>
    <scope>NUCLEOTIDE SEQUENCE</scope>
    <source>
        <strain evidence="1">BECK_DK161</strain>
    </source>
</reference>
<protein>
    <submittedName>
        <fullName evidence="1">Uncharacterized protein</fullName>
    </submittedName>
</protein>
<sequence>MRGAYLRPSPLPLQLRVVGLLFHSKTRENENDFLSLFSAHLCELCASAVKKEEIATAEAQSSQRCAEKRERIYGLLISGCSWGKDEACRRALCKSQIVLHHKAKMDEKAEFIGNE</sequence>
<organism evidence="1">
    <name type="scientific">Candidatus Kentrum sp. DK</name>
    <dbReference type="NCBI Taxonomy" id="2126562"/>
    <lineage>
        <taxon>Bacteria</taxon>
        <taxon>Pseudomonadati</taxon>
        <taxon>Pseudomonadota</taxon>
        <taxon>Gammaproteobacteria</taxon>
        <taxon>Candidatus Kentrum</taxon>
    </lineage>
</organism>
<proteinExistence type="predicted"/>
<accession>A0A450SUP0</accession>